<dbReference type="Proteomes" id="UP000185739">
    <property type="component" value="Chromosome"/>
</dbReference>
<sequence length="324" mass="33724">MPIPASFRGRFRVPAIAAPMFLVSGPELVIGACRAGVAGTFPALNARPAAELDGWLARIGAELAAHDRDHPGAPSAPYGINLILHRSNPRLAEDLATIVRHRVPLVITSLGHPGEVVNAVHRYGGVVFSDVIHAEHARKAIEAGVDGIIAVSAGAGGHAGTQSLVSLVREIRAFWDGTLVAAGSIADGAAIRAAEVLGADFAYMGTRFIATREALAPEAYKQMLVECGASAIVYTDAISGTNANYLWPSLEQAGFAREALVAGTAKGTLHDLGSEARAWRDVWSAGQGVASIDDVVPVAALVERLAAEYQRACALPPSAALRGR</sequence>
<dbReference type="OrthoDB" id="9778912at2"/>
<gene>
    <name evidence="6" type="ORF">Tchl_1173</name>
</gene>
<dbReference type="RefSeq" id="WP_075147571.1">
    <property type="nucleotide sequence ID" value="NZ_CP018839.1"/>
</dbReference>
<organism evidence="6 7">
    <name type="scientific">Thauera chlorobenzoica</name>
    <dbReference type="NCBI Taxonomy" id="96773"/>
    <lineage>
        <taxon>Bacteria</taxon>
        <taxon>Pseudomonadati</taxon>
        <taxon>Pseudomonadota</taxon>
        <taxon>Betaproteobacteria</taxon>
        <taxon>Rhodocyclales</taxon>
        <taxon>Zoogloeaceae</taxon>
        <taxon>Thauera</taxon>
    </lineage>
</organism>
<evidence type="ECO:0000256" key="5">
    <source>
        <dbReference type="ARBA" id="ARBA00023033"/>
    </source>
</evidence>
<evidence type="ECO:0000256" key="2">
    <source>
        <dbReference type="ARBA" id="ARBA00022630"/>
    </source>
</evidence>
<evidence type="ECO:0000256" key="1">
    <source>
        <dbReference type="ARBA" id="ARBA00009881"/>
    </source>
</evidence>
<dbReference type="PANTHER" id="PTHR42747:SF4">
    <property type="entry name" value="BLR1330 PROTEIN"/>
    <property type="match status" value="1"/>
</dbReference>
<evidence type="ECO:0000256" key="4">
    <source>
        <dbReference type="ARBA" id="ARBA00023002"/>
    </source>
</evidence>
<proteinExistence type="inferred from homology"/>
<dbReference type="InterPro" id="IPR004136">
    <property type="entry name" value="NMO"/>
</dbReference>
<keyword evidence="7" id="KW-1185">Reference proteome</keyword>
<keyword evidence="3" id="KW-0288">FMN</keyword>
<dbReference type="SUPFAM" id="SSF51412">
    <property type="entry name" value="Inosine monophosphate dehydrogenase (IMPDH)"/>
    <property type="match status" value="1"/>
</dbReference>
<dbReference type="CDD" id="cd04730">
    <property type="entry name" value="NPD_like"/>
    <property type="match status" value="1"/>
</dbReference>
<dbReference type="InterPro" id="IPR013785">
    <property type="entry name" value="Aldolase_TIM"/>
</dbReference>
<dbReference type="GO" id="GO:0051213">
    <property type="term" value="F:dioxygenase activity"/>
    <property type="evidence" value="ECO:0007669"/>
    <property type="project" value="UniProtKB-KW"/>
</dbReference>
<keyword evidence="2" id="KW-0285">Flavoprotein</keyword>
<keyword evidence="6" id="KW-0223">Dioxygenase</keyword>
<dbReference type="Pfam" id="PF03060">
    <property type="entry name" value="NMO"/>
    <property type="match status" value="1"/>
</dbReference>
<comment type="similarity">
    <text evidence="1">Belongs to the nitronate monooxygenase family. NMO class I subfamily.</text>
</comment>
<dbReference type="FunFam" id="3.20.20.70:FF:000210">
    <property type="entry name" value="2-nitropropane dioxygenase"/>
    <property type="match status" value="1"/>
</dbReference>
<dbReference type="STRING" id="96773.Tchl_1173"/>
<dbReference type="KEGG" id="tcl:Tchl_1173"/>
<protein>
    <submittedName>
        <fullName evidence="6">2-nitropropane dioxygenase family protein</fullName>
    </submittedName>
</protein>
<dbReference type="GO" id="GO:0018580">
    <property type="term" value="F:nitronate monooxygenase activity"/>
    <property type="evidence" value="ECO:0007669"/>
    <property type="project" value="InterPro"/>
</dbReference>
<evidence type="ECO:0000313" key="7">
    <source>
        <dbReference type="Proteomes" id="UP000185739"/>
    </source>
</evidence>
<evidence type="ECO:0000256" key="3">
    <source>
        <dbReference type="ARBA" id="ARBA00022643"/>
    </source>
</evidence>
<dbReference type="PANTHER" id="PTHR42747">
    <property type="entry name" value="NITRONATE MONOOXYGENASE-RELATED"/>
    <property type="match status" value="1"/>
</dbReference>
<dbReference type="AlphaFoldDB" id="A0A1H5SUZ1"/>
<reference evidence="6 7" key="1">
    <citation type="submission" date="2016-12" db="EMBL/GenBank/DDBJ databases">
        <title>Complete genome sequence of Thauera chlorobenzoica, a Betaproteobacterium degrading haloaromatics anaerobically to CO2 and halides.</title>
        <authorList>
            <person name="Goris T."/>
            <person name="Mergelsberg M."/>
            <person name="Boll M."/>
        </authorList>
    </citation>
    <scope>NUCLEOTIDE SEQUENCE [LARGE SCALE GENOMIC DNA]</scope>
    <source>
        <strain evidence="6 7">3CB1</strain>
    </source>
</reference>
<dbReference type="EMBL" id="CP018839">
    <property type="protein sequence ID" value="APR04032.1"/>
    <property type="molecule type" value="Genomic_DNA"/>
</dbReference>
<name>A0A1H5SUZ1_9RHOO</name>
<evidence type="ECO:0000313" key="6">
    <source>
        <dbReference type="EMBL" id="APR04032.1"/>
    </source>
</evidence>
<keyword evidence="5" id="KW-0503">Monooxygenase</keyword>
<keyword evidence="4" id="KW-0560">Oxidoreductase</keyword>
<dbReference type="Gene3D" id="3.20.20.70">
    <property type="entry name" value="Aldolase class I"/>
    <property type="match status" value="1"/>
</dbReference>
<accession>A0A1H5SUZ1</accession>